<accession>A0A937CW13</accession>
<keyword evidence="6" id="KW-0472">Membrane</keyword>
<dbReference type="Pfam" id="PF01547">
    <property type="entry name" value="SBP_bac_1"/>
    <property type="match status" value="1"/>
</dbReference>
<dbReference type="GO" id="GO:0042597">
    <property type="term" value="C:periplasmic space"/>
    <property type="evidence" value="ECO:0007669"/>
    <property type="project" value="UniProtKB-SubCell"/>
</dbReference>
<name>A0A937CW13_9HYPH</name>
<evidence type="ECO:0000256" key="5">
    <source>
        <dbReference type="ARBA" id="ARBA00022764"/>
    </source>
</evidence>
<comment type="similarity">
    <text evidence="2">Belongs to the bacterial solute-binding protein 1 family.</text>
</comment>
<organism evidence="10 11">
    <name type="scientific">Microvirga aerilata</name>
    <dbReference type="NCBI Taxonomy" id="670292"/>
    <lineage>
        <taxon>Bacteria</taxon>
        <taxon>Pseudomonadati</taxon>
        <taxon>Pseudomonadota</taxon>
        <taxon>Alphaproteobacteria</taxon>
        <taxon>Hyphomicrobiales</taxon>
        <taxon>Methylobacteriaceae</taxon>
        <taxon>Microvirga</taxon>
    </lineage>
</organism>
<evidence type="ECO:0000256" key="8">
    <source>
        <dbReference type="ARBA" id="ARBA00023288"/>
    </source>
</evidence>
<dbReference type="PANTHER" id="PTHR43649:SF33">
    <property type="entry name" value="POLYGALACTURONAN_RHAMNOGALACTURONAN-BINDING PROTEIN YTCQ"/>
    <property type="match status" value="1"/>
</dbReference>
<sequence>MKRILSLALASALIAPQLATAQEAAPKIVDKPLEMTIHMHFRDKYVWKDDWPTAKELQRLTGIKLKNTASNATTISREAFNLLMASGDLPDIVAGNELRHDFVRYGMEGAFQPLNDLIEKHAPNLKKFLASNPEIKKAITAPDGNIYWIPYVPDGKYARGWFIRYDWLDKLGLKAPQTVDELYTVLQAFRDKDPNGNGQKDEVPLFFREPNSELQRLLVFWDGRSSGSDFAHDFYVDGGRIKHPYTGDNYRTGMRNIAKWYAEGLIDKEVFTRGARSREVLLGNNQGGMTYDWFASTASYNTSLKDKVPGLKFMAVEPPASPSGKRINENRRSRMRPDGWAMTVNNKHPVETIKLFDFYFSPQGRLLSNFGVAGVHYDMVDGKPRYKPEILNGKAPVNTQMWEIGAQIPIGFWQDYEYERQWTDQIALQGIDLYEKGNFLIDEFLGVSMTVDERQIFDRHMPNIQTYMLETMQAWILGSRNVDKDWEGYNAQLKKLGMEQVLAVMQTAYERQYR</sequence>
<evidence type="ECO:0000313" key="10">
    <source>
        <dbReference type="EMBL" id="MBL0402628.1"/>
    </source>
</evidence>
<gene>
    <name evidence="10" type="ORF">JKG68_01450</name>
</gene>
<dbReference type="InterPro" id="IPR050490">
    <property type="entry name" value="Bact_solute-bd_prot1"/>
</dbReference>
<evidence type="ECO:0000313" key="11">
    <source>
        <dbReference type="Proteomes" id="UP000605848"/>
    </source>
</evidence>
<protein>
    <submittedName>
        <fullName evidence="10">Extracellular solute-binding protein</fullName>
    </submittedName>
</protein>
<reference evidence="10" key="1">
    <citation type="submission" date="2021-01" db="EMBL/GenBank/DDBJ databases">
        <title>Microvirga sp.</title>
        <authorList>
            <person name="Kim M.K."/>
        </authorList>
    </citation>
    <scope>NUCLEOTIDE SEQUENCE</scope>
    <source>
        <strain evidence="10">5420S-16</strain>
    </source>
</reference>
<comment type="subcellular location">
    <subcellularLocation>
        <location evidence="1">Periplasm</location>
    </subcellularLocation>
</comment>
<proteinExistence type="inferred from homology"/>
<keyword evidence="11" id="KW-1185">Reference proteome</keyword>
<feature type="chain" id="PRO_5036736478" evidence="9">
    <location>
        <begin position="22"/>
        <end position="514"/>
    </location>
</feature>
<evidence type="ECO:0000256" key="7">
    <source>
        <dbReference type="ARBA" id="ARBA00023139"/>
    </source>
</evidence>
<evidence type="ECO:0000256" key="9">
    <source>
        <dbReference type="SAM" id="SignalP"/>
    </source>
</evidence>
<dbReference type="AlphaFoldDB" id="A0A937CW13"/>
<keyword evidence="8" id="KW-0449">Lipoprotein</keyword>
<dbReference type="PANTHER" id="PTHR43649">
    <property type="entry name" value="ARABINOSE-BINDING PROTEIN-RELATED"/>
    <property type="match status" value="1"/>
</dbReference>
<keyword evidence="5" id="KW-0574">Periplasm</keyword>
<evidence type="ECO:0000256" key="6">
    <source>
        <dbReference type="ARBA" id="ARBA00023136"/>
    </source>
</evidence>
<keyword evidence="7" id="KW-0564">Palmitate</keyword>
<feature type="signal peptide" evidence="9">
    <location>
        <begin position="1"/>
        <end position="21"/>
    </location>
</feature>
<comment type="caution">
    <text evidence="10">The sequence shown here is derived from an EMBL/GenBank/DDBJ whole genome shotgun (WGS) entry which is preliminary data.</text>
</comment>
<evidence type="ECO:0000256" key="4">
    <source>
        <dbReference type="ARBA" id="ARBA00022729"/>
    </source>
</evidence>
<evidence type="ECO:0000256" key="2">
    <source>
        <dbReference type="ARBA" id="ARBA00008520"/>
    </source>
</evidence>
<evidence type="ECO:0000256" key="1">
    <source>
        <dbReference type="ARBA" id="ARBA00004418"/>
    </source>
</evidence>
<dbReference type="SUPFAM" id="SSF53850">
    <property type="entry name" value="Periplasmic binding protein-like II"/>
    <property type="match status" value="1"/>
</dbReference>
<dbReference type="InterPro" id="IPR006059">
    <property type="entry name" value="SBP"/>
</dbReference>
<dbReference type="RefSeq" id="WP_202055296.1">
    <property type="nucleotide sequence ID" value="NZ_JAEQMY010000001.1"/>
</dbReference>
<keyword evidence="4 9" id="KW-0732">Signal</keyword>
<evidence type="ECO:0000256" key="3">
    <source>
        <dbReference type="ARBA" id="ARBA00022475"/>
    </source>
</evidence>
<dbReference type="EMBL" id="JAEQMY010000001">
    <property type="protein sequence ID" value="MBL0402628.1"/>
    <property type="molecule type" value="Genomic_DNA"/>
</dbReference>
<dbReference type="Proteomes" id="UP000605848">
    <property type="component" value="Unassembled WGS sequence"/>
</dbReference>
<dbReference type="Gene3D" id="3.40.190.10">
    <property type="entry name" value="Periplasmic binding protein-like II"/>
    <property type="match status" value="2"/>
</dbReference>
<keyword evidence="3" id="KW-1003">Cell membrane</keyword>